<dbReference type="RefSeq" id="WP_189659084.1">
    <property type="nucleotide sequence ID" value="NZ_BMZW01000035.1"/>
</dbReference>
<accession>A0A9P3AGW3</accession>
<evidence type="ECO:0000256" key="1">
    <source>
        <dbReference type="SAM" id="MobiDB-lite"/>
    </source>
</evidence>
<feature type="transmembrane region" description="Helical" evidence="2">
    <location>
        <begin position="12"/>
        <end position="32"/>
    </location>
</feature>
<reference evidence="3" key="1">
    <citation type="submission" date="2020-09" db="EMBL/GenBank/DDBJ databases">
        <title>Pseudomonas syringae pv. eriobotryae genome sequence causing loquat canker disease.</title>
        <authorList>
            <person name="Fukuda S."/>
            <person name="Tashiro H."/>
            <person name="Nagano Y."/>
        </authorList>
    </citation>
    <scope>NUCLEOTIDE SEQUENCE</scope>
    <source>
        <strain evidence="3">AM001</strain>
    </source>
</reference>
<keyword evidence="2" id="KW-1133">Transmembrane helix</keyword>
<dbReference type="Proteomes" id="UP000630864">
    <property type="component" value="Unassembled WGS sequence"/>
</dbReference>
<gene>
    <name evidence="3" type="ORF">PSE10A_46380</name>
</gene>
<feature type="compositionally biased region" description="Gly residues" evidence="1">
    <location>
        <begin position="161"/>
        <end position="171"/>
    </location>
</feature>
<protein>
    <submittedName>
        <fullName evidence="3">Uncharacterized protein</fullName>
    </submittedName>
</protein>
<feature type="compositionally biased region" description="Gly residues" evidence="1">
    <location>
        <begin position="179"/>
        <end position="193"/>
    </location>
</feature>
<evidence type="ECO:0000256" key="2">
    <source>
        <dbReference type="SAM" id="Phobius"/>
    </source>
</evidence>
<feature type="compositionally biased region" description="Low complexity" evidence="1">
    <location>
        <begin position="136"/>
        <end position="160"/>
    </location>
</feature>
<proteinExistence type="predicted"/>
<evidence type="ECO:0000313" key="3">
    <source>
        <dbReference type="EMBL" id="GFZ62127.1"/>
    </source>
</evidence>
<feature type="region of interest" description="Disordered" evidence="1">
    <location>
        <begin position="125"/>
        <end position="193"/>
    </location>
</feature>
<keyword evidence="2" id="KW-0812">Transmembrane</keyword>
<evidence type="ECO:0000313" key="4">
    <source>
        <dbReference type="Proteomes" id="UP000630864"/>
    </source>
</evidence>
<sequence length="193" mass="20579">MSQRNIYLKDIAVSIFCVSVCTSIYIELIPFLEIHKGLQTLLATGNPNFDKAIYPYYFSSAIRYLFLTIGSISALFGFIDLHKLVFSFTAKGKQLMAQAEANEAIRIAEEKIQSAQRFKEYQLREAPISSDERKSSSSTDSFMSPTSPVWSHSSSSSSSGGWSGGDSGSWSGGSCDSGSSGGGDCSGGGGGGD</sequence>
<organism evidence="3 4">
    <name type="scientific">Pseudomonas amygdali pv. eriobotryae</name>
    <dbReference type="NCBI Taxonomy" id="129137"/>
    <lineage>
        <taxon>Bacteria</taxon>
        <taxon>Pseudomonadati</taxon>
        <taxon>Pseudomonadota</taxon>
        <taxon>Gammaproteobacteria</taxon>
        <taxon>Pseudomonadales</taxon>
        <taxon>Pseudomonadaceae</taxon>
        <taxon>Pseudomonas</taxon>
        <taxon>Pseudomonas amygdali</taxon>
    </lineage>
</organism>
<comment type="caution">
    <text evidence="3">The sequence shown here is derived from an EMBL/GenBank/DDBJ whole genome shotgun (WGS) entry which is preliminary data.</text>
</comment>
<dbReference type="EMBL" id="BMZW01000035">
    <property type="protein sequence ID" value="GFZ62127.1"/>
    <property type="molecule type" value="Genomic_DNA"/>
</dbReference>
<feature type="transmembrane region" description="Helical" evidence="2">
    <location>
        <begin position="64"/>
        <end position="86"/>
    </location>
</feature>
<keyword evidence="2" id="KW-0472">Membrane</keyword>
<dbReference type="AlphaFoldDB" id="A0A9P3AGW3"/>
<name>A0A9P3AGW3_PSEA0</name>